<dbReference type="EMBL" id="UYRR01016020">
    <property type="protein sequence ID" value="VDK28199.1"/>
    <property type="molecule type" value="Genomic_DNA"/>
</dbReference>
<dbReference type="Gene3D" id="2.60.120.200">
    <property type="match status" value="1"/>
</dbReference>
<protein>
    <submittedName>
        <fullName evidence="1 3">Uncharacterized protein</fullName>
    </submittedName>
</protein>
<keyword evidence="2" id="KW-1185">Reference proteome</keyword>
<reference evidence="1 2" key="2">
    <citation type="submission" date="2018-11" db="EMBL/GenBank/DDBJ databases">
        <authorList>
            <consortium name="Pathogen Informatics"/>
        </authorList>
    </citation>
    <scope>NUCLEOTIDE SEQUENCE [LARGE SCALE GENOMIC DNA]</scope>
</reference>
<evidence type="ECO:0000313" key="3">
    <source>
        <dbReference type="WBParaSite" id="ASIM_0000719301-mRNA-1"/>
    </source>
</evidence>
<dbReference type="OrthoDB" id="6275838at2759"/>
<dbReference type="WBParaSite" id="ASIM_0000719301-mRNA-1">
    <property type="protein sequence ID" value="ASIM_0000719301-mRNA-1"/>
    <property type="gene ID" value="ASIM_0000719301"/>
</dbReference>
<reference evidence="3" key="1">
    <citation type="submission" date="2017-02" db="UniProtKB">
        <authorList>
            <consortium name="WormBaseParasite"/>
        </authorList>
    </citation>
    <scope>IDENTIFICATION</scope>
</reference>
<proteinExistence type="predicted"/>
<organism evidence="3">
    <name type="scientific">Anisakis simplex</name>
    <name type="common">Herring worm</name>
    <dbReference type="NCBI Taxonomy" id="6269"/>
    <lineage>
        <taxon>Eukaryota</taxon>
        <taxon>Metazoa</taxon>
        <taxon>Ecdysozoa</taxon>
        <taxon>Nematoda</taxon>
        <taxon>Chromadorea</taxon>
        <taxon>Rhabditida</taxon>
        <taxon>Spirurina</taxon>
        <taxon>Ascaridomorpha</taxon>
        <taxon>Ascaridoidea</taxon>
        <taxon>Anisakidae</taxon>
        <taxon>Anisakis</taxon>
        <taxon>Anisakis simplex complex</taxon>
    </lineage>
</organism>
<name>A0A0M3JHS9_ANISI</name>
<sequence>MTLILDAYSPIRYSPKGLSELFTLNMQWRISVGASFSLYHRLNRRRRKREKIFDAFHGKMAGVNFNGLMILDLLAQGWFTIDGVLMTLN</sequence>
<evidence type="ECO:0000313" key="1">
    <source>
        <dbReference type="EMBL" id="VDK28199.1"/>
    </source>
</evidence>
<accession>A0A0M3JHS9</accession>
<dbReference type="AlphaFoldDB" id="A0A0M3JHS9"/>
<dbReference type="Proteomes" id="UP000267096">
    <property type="component" value="Unassembled WGS sequence"/>
</dbReference>
<gene>
    <name evidence="1" type="ORF">ASIM_LOCUS6961</name>
</gene>
<evidence type="ECO:0000313" key="2">
    <source>
        <dbReference type="Proteomes" id="UP000267096"/>
    </source>
</evidence>